<dbReference type="SUPFAM" id="SSF103473">
    <property type="entry name" value="MFS general substrate transporter"/>
    <property type="match status" value="1"/>
</dbReference>
<dbReference type="PANTHER" id="PTHR42910">
    <property type="entry name" value="TRANSPORTER SCO4007-RELATED"/>
    <property type="match status" value="1"/>
</dbReference>
<gene>
    <name evidence="6" type="ORF">SAMN05660461_1237</name>
</gene>
<feature type="transmembrane region" description="Helical" evidence="4">
    <location>
        <begin position="359"/>
        <end position="382"/>
    </location>
</feature>
<evidence type="ECO:0000256" key="1">
    <source>
        <dbReference type="ARBA" id="ARBA00022692"/>
    </source>
</evidence>
<dbReference type="GO" id="GO:0022857">
    <property type="term" value="F:transmembrane transporter activity"/>
    <property type="evidence" value="ECO:0007669"/>
    <property type="project" value="InterPro"/>
</dbReference>
<dbReference type="CDD" id="cd17324">
    <property type="entry name" value="MFS_NepI_like"/>
    <property type="match status" value="1"/>
</dbReference>
<feature type="transmembrane region" description="Helical" evidence="4">
    <location>
        <begin position="212"/>
        <end position="234"/>
    </location>
</feature>
<dbReference type="PANTHER" id="PTHR42910:SF1">
    <property type="entry name" value="MAJOR FACILITATOR SUPERFAMILY (MFS) PROFILE DOMAIN-CONTAINING PROTEIN"/>
    <property type="match status" value="1"/>
</dbReference>
<evidence type="ECO:0000313" key="7">
    <source>
        <dbReference type="Proteomes" id="UP000190166"/>
    </source>
</evidence>
<dbReference type="EMBL" id="FUZZ01000001">
    <property type="protein sequence ID" value="SKC98631.1"/>
    <property type="molecule type" value="Genomic_DNA"/>
</dbReference>
<name>A0A1T5NDT9_9BACT</name>
<dbReference type="InterPro" id="IPR036259">
    <property type="entry name" value="MFS_trans_sf"/>
</dbReference>
<accession>A0A1T5NDT9</accession>
<organism evidence="6 7">
    <name type="scientific">Chitinophaga ginsengisegetis</name>
    <dbReference type="NCBI Taxonomy" id="393003"/>
    <lineage>
        <taxon>Bacteria</taxon>
        <taxon>Pseudomonadati</taxon>
        <taxon>Bacteroidota</taxon>
        <taxon>Chitinophagia</taxon>
        <taxon>Chitinophagales</taxon>
        <taxon>Chitinophagaceae</taxon>
        <taxon>Chitinophaga</taxon>
    </lineage>
</organism>
<reference evidence="6 7" key="1">
    <citation type="submission" date="2017-02" db="EMBL/GenBank/DDBJ databases">
        <authorList>
            <person name="Peterson S.W."/>
        </authorList>
    </citation>
    <scope>NUCLEOTIDE SEQUENCE [LARGE SCALE GENOMIC DNA]</scope>
    <source>
        <strain evidence="6 7">DSM 18108</strain>
    </source>
</reference>
<protein>
    <submittedName>
        <fullName evidence="6">Predicted arabinose efflux permease, MFS family</fullName>
    </submittedName>
</protein>
<evidence type="ECO:0000313" key="6">
    <source>
        <dbReference type="EMBL" id="SKC98631.1"/>
    </source>
</evidence>
<feature type="transmembrane region" description="Helical" evidence="4">
    <location>
        <begin position="335"/>
        <end position="353"/>
    </location>
</feature>
<evidence type="ECO:0000256" key="4">
    <source>
        <dbReference type="SAM" id="Phobius"/>
    </source>
</evidence>
<feature type="domain" description="Major facilitator superfamily (MFS) profile" evidence="5">
    <location>
        <begin position="8"/>
        <end position="388"/>
    </location>
</feature>
<proteinExistence type="predicted"/>
<dbReference type="STRING" id="393003.SAMN05660461_1237"/>
<dbReference type="Gene3D" id="1.20.1250.20">
    <property type="entry name" value="MFS general substrate transporter like domains"/>
    <property type="match status" value="1"/>
</dbReference>
<dbReference type="Pfam" id="PF07690">
    <property type="entry name" value="MFS_1"/>
    <property type="match status" value="1"/>
</dbReference>
<feature type="transmembrane region" description="Helical" evidence="4">
    <location>
        <begin position="98"/>
        <end position="119"/>
    </location>
</feature>
<feature type="transmembrane region" description="Helical" evidence="4">
    <location>
        <begin position="297"/>
        <end position="315"/>
    </location>
</feature>
<keyword evidence="2 4" id="KW-1133">Transmembrane helix</keyword>
<dbReference type="InterPro" id="IPR011701">
    <property type="entry name" value="MFS"/>
</dbReference>
<dbReference type="AlphaFoldDB" id="A0A1T5NDT9"/>
<feature type="transmembrane region" description="Helical" evidence="4">
    <location>
        <begin position="273"/>
        <end position="291"/>
    </location>
</feature>
<feature type="transmembrane region" description="Helical" evidence="4">
    <location>
        <begin position="240"/>
        <end position="261"/>
    </location>
</feature>
<feature type="transmembrane region" description="Helical" evidence="4">
    <location>
        <begin position="161"/>
        <end position="181"/>
    </location>
</feature>
<keyword evidence="7" id="KW-1185">Reference proteome</keyword>
<dbReference type="InterPro" id="IPR020846">
    <property type="entry name" value="MFS_dom"/>
</dbReference>
<evidence type="ECO:0000259" key="5">
    <source>
        <dbReference type="PROSITE" id="PS50850"/>
    </source>
</evidence>
<feature type="transmembrane region" description="Helical" evidence="4">
    <location>
        <begin position="131"/>
        <end position="149"/>
    </location>
</feature>
<dbReference type="Proteomes" id="UP000190166">
    <property type="component" value="Unassembled WGS sequence"/>
</dbReference>
<keyword evidence="1 4" id="KW-0812">Transmembrane</keyword>
<dbReference type="RefSeq" id="WP_079468515.1">
    <property type="nucleotide sequence ID" value="NZ_FUZZ01000001.1"/>
</dbReference>
<keyword evidence="3 4" id="KW-0472">Membrane</keyword>
<feature type="transmembrane region" description="Helical" evidence="4">
    <location>
        <begin position="45"/>
        <end position="63"/>
    </location>
</feature>
<evidence type="ECO:0000256" key="2">
    <source>
        <dbReference type="ARBA" id="ARBA00022989"/>
    </source>
</evidence>
<feature type="transmembrane region" description="Helical" evidence="4">
    <location>
        <begin position="75"/>
        <end position="92"/>
    </location>
</feature>
<sequence>MEKFTRSTALLFAIACGLAVANVYYAQPLLNTMGSDLHIPSRSLGIIVTITQTGYALGLLLLLPLGDLFNRRKLIVTQLLLAVAALLTVAWSPAKLPFLAGIATVGLLAVVTQTLVAYAATLAAPAERGRIVGLVTSGVVLGILLARTVSGTLADIAGWRAVYFFSAALMLLTAGILYRVLPVHDPQKTITTYPQLLLSVFRLFLQEPVLRVRAIIAFFIFAAFSVLWSSLVLPLSAPPYSFPASVIGMFGLIGVAGALGAARAGKLADRGHGQRTTGIALLLLLISWLPLGFATHSLTALIAGIILLDLAIQAVHVTNQSMLYTIRPESRNRMVAGYMLFYSIGSGLGSIAATTVYALAGWTAVCILGAVISAAGLLFWACTLPRKVHAQKSNIFTVQHQN</sequence>
<evidence type="ECO:0000256" key="3">
    <source>
        <dbReference type="ARBA" id="ARBA00023136"/>
    </source>
</evidence>
<dbReference type="PROSITE" id="PS50850">
    <property type="entry name" value="MFS"/>
    <property type="match status" value="1"/>
</dbReference>